<comment type="subcellular location">
    <subcellularLocation>
        <location evidence="1">Secreted</location>
    </subcellularLocation>
</comment>
<feature type="compositionally biased region" description="Low complexity" evidence="5">
    <location>
        <begin position="569"/>
        <end position="583"/>
    </location>
</feature>
<feature type="region of interest" description="Disordered" evidence="5">
    <location>
        <begin position="683"/>
        <end position="706"/>
    </location>
</feature>
<protein>
    <recommendedName>
        <fullName evidence="9">VCBS repeat-containing protein</fullName>
    </recommendedName>
</protein>
<evidence type="ECO:0000256" key="2">
    <source>
        <dbReference type="ARBA" id="ARBA00022525"/>
    </source>
</evidence>
<keyword evidence="8" id="KW-1185">Reference proteome</keyword>
<gene>
    <name evidence="7" type="ORF">HAHE_32660</name>
</gene>
<feature type="chain" id="PRO_5045391823" description="VCBS repeat-containing protein" evidence="6">
    <location>
        <begin position="25"/>
        <end position="1225"/>
    </location>
</feature>
<evidence type="ECO:0000256" key="4">
    <source>
        <dbReference type="ARBA" id="ARBA00022837"/>
    </source>
</evidence>
<proteinExistence type="predicted"/>
<evidence type="ECO:0000256" key="6">
    <source>
        <dbReference type="SAM" id="SignalP"/>
    </source>
</evidence>
<organism evidence="7 8">
    <name type="scientific">Haloferula helveola</name>
    <dbReference type="NCBI Taxonomy" id="490095"/>
    <lineage>
        <taxon>Bacteria</taxon>
        <taxon>Pseudomonadati</taxon>
        <taxon>Verrucomicrobiota</taxon>
        <taxon>Verrucomicrobiia</taxon>
        <taxon>Verrucomicrobiales</taxon>
        <taxon>Verrucomicrobiaceae</taxon>
        <taxon>Haloferula</taxon>
    </lineage>
</organism>
<evidence type="ECO:0000256" key="5">
    <source>
        <dbReference type="SAM" id="MobiDB-lite"/>
    </source>
</evidence>
<keyword evidence="3 6" id="KW-0732">Signal</keyword>
<evidence type="ECO:0000256" key="1">
    <source>
        <dbReference type="ARBA" id="ARBA00004613"/>
    </source>
</evidence>
<evidence type="ECO:0008006" key="9">
    <source>
        <dbReference type="Google" id="ProtNLM"/>
    </source>
</evidence>
<dbReference type="Proteomes" id="UP001374893">
    <property type="component" value="Chromosome"/>
</dbReference>
<dbReference type="Pfam" id="PF18884">
    <property type="entry name" value="TSP3_bac"/>
    <property type="match status" value="2"/>
</dbReference>
<feature type="region of interest" description="Disordered" evidence="5">
    <location>
        <begin position="1128"/>
        <end position="1151"/>
    </location>
</feature>
<evidence type="ECO:0000256" key="3">
    <source>
        <dbReference type="ARBA" id="ARBA00022729"/>
    </source>
</evidence>
<name>A0ABM7RI38_9BACT</name>
<evidence type="ECO:0000313" key="7">
    <source>
        <dbReference type="EMBL" id="BCX49358.1"/>
    </source>
</evidence>
<keyword evidence="4" id="KW-0106">Calcium</keyword>
<dbReference type="InterPro" id="IPR059100">
    <property type="entry name" value="TSP3_bac"/>
</dbReference>
<sequence>MNASPLPIMRFLPFILLSALPAWALNSRHTYTTPEELQGFGDFNNDGHLDAIVVERSSGLYRIGNGAADGSLTWSSPKPTGCPGAESLAVGTVTSSTVPVFIVTGKSANQVFLIDPAASYTRPLTISPSGVGPASVAIVDLNLVGNDPTLMDLVVATHWNSPPTPNQRHVFQSLSSGITEAGTISTGSTPLERISRIILDDTSGGETFSTFTRGATDSYRILDASGASLPLIDSLTGLAPGTDFVHSPFLGTNLSQFVFFVPGTAGIQFSEWNGASLTSPAAKSIGPDPVRSVHLTFDGSDVGIAVIYNDGDYARMFTFDASGNPVFEGNLSPPAGEKLTGILGTSAGHFSALSGPPGGGSTTTTPYEHDGSDWVPGTPTALPSLTSVSTRANVFVYDKEPIVNADAKLVETIHVPDWTSTFSITGGSPGSMDINVETFTDEATGLDPAGASSIPGPLSTANDALVNQNFPEVSVSTASSLLGAVPIQITIDPPAGTYSRYITPRLSVPDPTGITAYYRTDLSDPWTTYGTGNPIIPPGDTLTPFTVWYYAEDGSRKSPIHQADYAFTGDPGSLDSDGDGVPDFVEISKGLDPLAGPDSDEDGLTDLEEILLGSDPANGSETATYGGGTLDLPPSRTNDEDGDGFSDFDEWASGSDPFDPLSTPAASSLVEYRNTFDLNVRPLSHSGTTGDQPDRESFPTTDPTFSPTDIRVHDLGAFLLGSAPTDDHTAAALTNPYAHIPSLPATGRDLFVMVSTPTAFDCDQDSSLPGWGRELIRLIPIPTLDAGPVPFSGSETSIAADWIAAAQAHYASLPHEEVSEELDLYDTLAYLVWERITGLKLEDRGILTDPLPLGLATFRDTVADQSQSATIDQLLELQSYVGPADTGFLLQSIEATLRSEIDSPTGSPTLGLKKLANEIYRISAGLNDTDPGLYPSPFETLRTIIRELPTDAGGIDGQIDFPGTDAIPVTSYAAAHTLTGADLNRADASLVYLLGLVSPRPTMTYEATVTATTFAGPVPVLEDDDTMLGLRLYDADGNPYVFPQSLDLPVGTTLEILAFTDRTDLPSGDGSALETISATITGFPSGSPGDTNQNAIEDAYEDYFFGGGVDPFGDEDGDGYINLQEALEGTHPDDPASTPSGPPLPHSIPPVRITTDGVNLTFTLEFPSEYGDQIHFLIQDSGNSLSVPFVEGTDAATDEGLDTYSLTIPRPIGTRNFYRFRLALR</sequence>
<feature type="signal peptide" evidence="6">
    <location>
        <begin position="1"/>
        <end position="24"/>
    </location>
</feature>
<dbReference type="SUPFAM" id="SSF69318">
    <property type="entry name" value="Integrin alpha N-terminal domain"/>
    <property type="match status" value="1"/>
</dbReference>
<feature type="region of interest" description="Disordered" evidence="5">
    <location>
        <begin position="568"/>
        <end position="642"/>
    </location>
</feature>
<dbReference type="EMBL" id="AP024702">
    <property type="protein sequence ID" value="BCX49358.1"/>
    <property type="molecule type" value="Genomic_DNA"/>
</dbReference>
<feature type="compositionally biased region" description="Acidic residues" evidence="5">
    <location>
        <begin position="598"/>
        <end position="609"/>
    </location>
</feature>
<keyword evidence="2" id="KW-0964">Secreted</keyword>
<accession>A0ABM7RI38</accession>
<reference evidence="7 8" key="1">
    <citation type="submission" date="2021-06" db="EMBL/GenBank/DDBJ databases">
        <title>Complete genome of Haloferula helveola possessing various polysaccharide degrading enzymes.</title>
        <authorList>
            <person name="Takami H."/>
            <person name="Huang C."/>
            <person name="Hamasaki K."/>
        </authorList>
    </citation>
    <scope>NUCLEOTIDE SEQUENCE [LARGE SCALE GENOMIC DNA]</scope>
    <source>
        <strain evidence="7 8">CN-1</strain>
    </source>
</reference>
<dbReference type="InterPro" id="IPR028994">
    <property type="entry name" value="Integrin_alpha_N"/>
</dbReference>
<evidence type="ECO:0000313" key="8">
    <source>
        <dbReference type="Proteomes" id="UP001374893"/>
    </source>
</evidence>